<dbReference type="GO" id="GO:0070006">
    <property type="term" value="F:metalloaminopeptidase activity"/>
    <property type="evidence" value="ECO:0007669"/>
    <property type="project" value="UniProtKB-UniRule"/>
</dbReference>
<dbReference type="PANTHER" id="PTHR43330:SF8">
    <property type="entry name" value="METHIONINE AMINOPEPTIDASE 1D, MITOCHONDRIAL"/>
    <property type="match status" value="1"/>
</dbReference>
<dbReference type="GO" id="GO:0004239">
    <property type="term" value="F:initiator methionyl aminopeptidase activity"/>
    <property type="evidence" value="ECO:0007669"/>
    <property type="project" value="UniProtKB-UniRule"/>
</dbReference>
<keyword evidence="9" id="KW-1185">Reference proteome</keyword>
<dbReference type="EC" id="3.4.11.18" evidence="6"/>
<feature type="binding site" evidence="5">
    <location>
        <position position="231"/>
    </location>
    <ligand>
        <name>substrate</name>
    </ligand>
</feature>
<protein>
    <recommendedName>
        <fullName evidence="6">Methionine aminopeptidase</fullName>
        <ecNumber evidence="6">3.4.11.18</ecNumber>
    </recommendedName>
</protein>
<feature type="binding site" evidence="5">
    <location>
        <position position="287"/>
    </location>
    <ligand>
        <name>a divalent metal cation</name>
        <dbReference type="ChEBI" id="CHEBI:60240"/>
        <label>2</label>
        <note>catalytic</note>
    </ligand>
</feature>
<feature type="binding site" evidence="5">
    <location>
        <position position="256"/>
    </location>
    <ligand>
        <name>a divalent metal cation</name>
        <dbReference type="ChEBI" id="CHEBI:60240"/>
        <label>2</label>
        <note>catalytic</note>
    </ligand>
</feature>
<feature type="domain" description="Peptidase M24" evidence="7">
    <location>
        <begin position="67"/>
        <end position="294"/>
    </location>
</feature>
<feature type="binding site" evidence="5">
    <location>
        <position position="133"/>
    </location>
    <ligand>
        <name>substrate</name>
    </ligand>
</feature>
<dbReference type="InterPro" id="IPR001714">
    <property type="entry name" value="Pept_M24_MAP"/>
</dbReference>
<feature type="binding site" evidence="5">
    <location>
        <position position="224"/>
    </location>
    <ligand>
        <name>a divalent metal cation</name>
        <dbReference type="ChEBI" id="CHEBI:60240"/>
        <label>2</label>
        <note>catalytic</note>
    </ligand>
</feature>
<dbReference type="EMBL" id="JACKWZ010000024">
    <property type="protein sequence ID" value="KAF9421464.1"/>
    <property type="molecule type" value="Genomic_DNA"/>
</dbReference>
<dbReference type="InterPro" id="IPR002467">
    <property type="entry name" value="Pept_M24A_MAP1"/>
</dbReference>
<dbReference type="PANTHER" id="PTHR43330">
    <property type="entry name" value="METHIONINE AMINOPEPTIDASE"/>
    <property type="match status" value="1"/>
</dbReference>
<dbReference type="InterPro" id="IPR000994">
    <property type="entry name" value="Pept_M24"/>
</dbReference>
<feature type="binding site" evidence="5">
    <location>
        <position position="161"/>
    </location>
    <ligand>
        <name>a divalent metal cation</name>
        <dbReference type="ChEBI" id="CHEBI:60240"/>
        <label>2</label>
        <note>catalytic</note>
    </ligand>
</feature>
<gene>
    <name evidence="8" type="ORF">HW555_002679</name>
</gene>
<evidence type="ECO:0000256" key="6">
    <source>
        <dbReference type="RuleBase" id="RU003653"/>
    </source>
</evidence>
<sequence>MRVPRAYNPRIQERILKRFGVYNRVFPEATTPSRIVPEHIVRPDYISLTEKSVAPKVPEIKNVEQIEGMQRSCKLAASILQKIGDIIQPGLTTDDVDELAHKLCVQAEAYPSPLHYNGFPKSICTSVNNVVVHGIPDLRPLDNGDIVNVDITVFYRGYHGDCSKTFLVGDVDDRGIQLVSITEECLDIGIKCCGPGVPFKEIGSNIYRHAKRNGLTVIPSVLGHGIGQYFHGPPEIYHSINRYPGVMNPGMTFTIEPAVTHGSKQTVLLEDGWTLVTEDGSRCAQAEHTVLITENGAEIVTK</sequence>
<evidence type="ECO:0000259" key="7">
    <source>
        <dbReference type="Pfam" id="PF00557"/>
    </source>
</evidence>
<organism evidence="8 9">
    <name type="scientific">Spodoptera exigua</name>
    <name type="common">Beet armyworm</name>
    <name type="synonym">Noctua fulgens</name>
    <dbReference type="NCBI Taxonomy" id="7107"/>
    <lineage>
        <taxon>Eukaryota</taxon>
        <taxon>Metazoa</taxon>
        <taxon>Ecdysozoa</taxon>
        <taxon>Arthropoda</taxon>
        <taxon>Hexapoda</taxon>
        <taxon>Insecta</taxon>
        <taxon>Pterygota</taxon>
        <taxon>Neoptera</taxon>
        <taxon>Endopterygota</taxon>
        <taxon>Lepidoptera</taxon>
        <taxon>Glossata</taxon>
        <taxon>Ditrysia</taxon>
        <taxon>Noctuoidea</taxon>
        <taxon>Noctuidae</taxon>
        <taxon>Amphipyrinae</taxon>
        <taxon>Spodoptera</taxon>
    </lineage>
</organism>
<keyword evidence="4 5" id="KW-0378">Hydrolase</keyword>
<comment type="catalytic activity">
    <reaction evidence="5 6">
        <text>Release of N-terminal amino acids, preferentially methionine, from peptides and arylamides.</text>
        <dbReference type="EC" id="3.4.11.18"/>
    </reaction>
</comment>
<comment type="caution">
    <text evidence="8">The sequence shown here is derived from an EMBL/GenBank/DDBJ whole genome shotgun (WGS) entry which is preliminary data.</text>
</comment>
<evidence type="ECO:0000256" key="3">
    <source>
        <dbReference type="ARBA" id="ARBA00022723"/>
    </source>
</evidence>
<evidence type="ECO:0000256" key="1">
    <source>
        <dbReference type="ARBA" id="ARBA00022438"/>
    </source>
</evidence>
<dbReference type="Proteomes" id="UP000648187">
    <property type="component" value="Unassembled WGS sequence"/>
</dbReference>
<dbReference type="OrthoDB" id="3209743at2759"/>
<comment type="similarity">
    <text evidence="5">Belongs to the peptidase M24A family. Methionine aminopeptidase type 1 subfamily.</text>
</comment>
<name>A0A835L7U0_SPOEX</name>
<dbReference type="InterPro" id="IPR036005">
    <property type="entry name" value="Creatinase/aminopeptidase-like"/>
</dbReference>
<comment type="cofactor">
    <cofactor evidence="5">
        <name>Co(2+)</name>
        <dbReference type="ChEBI" id="CHEBI:48828"/>
    </cofactor>
    <cofactor evidence="5">
        <name>Zn(2+)</name>
        <dbReference type="ChEBI" id="CHEBI:29105"/>
    </cofactor>
    <cofactor evidence="5">
        <name>Mn(2+)</name>
        <dbReference type="ChEBI" id="CHEBI:29035"/>
    </cofactor>
    <cofactor evidence="5">
        <name>Fe(2+)</name>
        <dbReference type="ChEBI" id="CHEBI:29033"/>
    </cofactor>
    <text evidence="5">Binds 2 divalent metal cations per subunit. Has a high-affinity and a low affinity metal-binding site. The true nature of the physiological cofactor is under debate. The enzyme is active with cobalt, zinc, manganese or divalent iron ions. Most likely, methionine aminopeptidases function as mononuclear Fe(2+)-metalloproteases under physiological conditions, and the catalytically relevant metal-binding site has been assigned to the histidine-containing high-affinity site.</text>
</comment>
<dbReference type="CDD" id="cd01086">
    <property type="entry name" value="MetAP1"/>
    <property type="match status" value="1"/>
</dbReference>
<dbReference type="NCBIfam" id="TIGR00500">
    <property type="entry name" value="met_pdase_I"/>
    <property type="match status" value="1"/>
</dbReference>
<evidence type="ECO:0000256" key="4">
    <source>
        <dbReference type="ARBA" id="ARBA00022801"/>
    </source>
</evidence>
<keyword evidence="2 5" id="KW-0645">Protease</keyword>
<feature type="binding site" evidence="5">
    <location>
        <position position="161"/>
    </location>
    <ligand>
        <name>a divalent metal cation</name>
        <dbReference type="ChEBI" id="CHEBI:60240"/>
        <label>1</label>
    </ligand>
</feature>
<keyword evidence="1 5" id="KW-0031">Aminopeptidase</keyword>
<feature type="binding site" evidence="5">
    <location>
        <position position="287"/>
    </location>
    <ligand>
        <name>a divalent metal cation</name>
        <dbReference type="ChEBI" id="CHEBI:60240"/>
        <label>1</label>
    </ligand>
</feature>
<evidence type="ECO:0000313" key="9">
    <source>
        <dbReference type="Proteomes" id="UP000648187"/>
    </source>
</evidence>
<feature type="binding site" evidence="5">
    <location>
        <position position="150"/>
    </location>
    <ligand>
        <name>a divalent metal cation</name>
        <dbReference type="ChEBI" id="CHEBI:60240"/>
        <label>1</label>
    </ligand>
</feature>
<dbReference type="PRINTS" id="PR00599">
    <property type="entry name" value="MAPEPTIDASE"/>
</dbReference>
<evidence type="ECO:0000256" key="2">
    <source>
        <dbReference type="ARBA" id="ARBA00022670"/>
    </source>
</evidence>
<dbReference type="Gene3D" id="3.90.230.10">
    <property type="entry name" value="Creatinase/methionine aminopeptidase superfamily"/>
    <property type="match status" value="1"/>
</dbReference>
<dbReference type="Pfam" id="PF00557">
    <property type="entry name" value="Peptidase_M24"/>
    <property type="match status" value="1"/>
</dbReference>
<dbReference type="HAMAP" id="MF_01974">
    <property type="entry name" value="MetAP_1"/>
    <property type="match status" value="1"/>
</dbReference>
<keyword evidence="3 5" id="KW-0479">Metal-binding</keyword>
<evidence type="ECO:0000256" key="5">
    <source>
        <dbReference type="HAMAP-Rule" id="MF_03174"/>
    </source>
</evidence>
<proteinExistence type="inferred from homology"/>
<dbReference type="SUPFAM" id="SSF55920">
    <property type="entry name" value="Creatinase/aminopeptidase"/>
    <property type="match status" value="1"/>
</dbReference>
<dbReference type="AlphaFoldDB" id="A0A835L7U0"/>
<dbReference type="GO" id="GO:0046872">
    <property type="term" value="F:metal ion binding"/>
    <property type="evidence" value="ECO:0007669"/>
    <property type="project" value="UniProtKB-UniRule"/>
</dbReference>
<accession>A0A835L7U0</accession>
<dbReference type="GO" id="GO:0006508">
    <property type="term" value="P:proteolysis"/>
    <property type="evidence" value="ECO:0007669"/>
    <property type="project" value="UniProtKB-KW"/>
</dbReference>
<comment type="function">
    <text evidence="6">Cotranslationally removes the N-terminal methionine from nascent proteins. The N-terminal methionine is often cleaved when the second residue in the primary sequence is small and uncharged (Met-Ala-, Cys, Gly, Pro, Ser, Thr, or Val).</text>
</comment>
<evidence type="ECO:0000313" key="8">
    <source>
        <dbReference type="EMBL" id="KAF9421464.1"/>
    </source>
</evidence>
<reference evidence="8" key="1">
    <citation type="submission" date="2020-08" db="EMBL/GenBank/DDBJ databases">
        <title>Spodoptera exigua strain:BAW_Kor-Di-RS1 Genome sequencing and assembly.</title>
        <authorList>
            <person name="Kim J."/>
            <person name="Nam H.Y."/>
            <person name="Kwon M."/>
            <person name="Choi J.H."/>
            <person name="Cho S.R."/>
            <person name="Kim G.-H."/>
        </authorList>
    </citation>
    <scope>NUCLEOTIDE SEQUENCE</scope>
    <source>
        <strain evidence="8">BAW_Kor-Di-RS1</strain>
        <tissue evidence="8">Whole-body</tissue>
    </source>
</reference>